<dbReference type="SUPFAM" id="SSF82607">
    <property type="entry name" value="YbaB-like"/>
    <property type="match status" value="1"/>
</dbReference>
<dbReference type="AlphaFoldDB" id="A0A4Q7KCU1"/>
<protein>
    <submittedName>
        <fullName evidence="2">YbaB/EbfC DNA-binding family protein</fullName>
    </submittedName>
</protein>
<dbReference type="Gene3D" id="3.30.1310.10">
    <property type="entry name" value="Nucleoid-associated protein YbaB-like domain"/>
    <property type="match status" value="1"/>
</dbReference>
<feature type="region of interest" description="Disordered" evidence="1">
    <location>
        <begin position="136"/>
        <end position="207"/>
    </location>
</feature>
<keyword evidence="2" id="KW-0238">DNA-binding</keyword>
<feature type="compositionally biased region" description="Basic and acidic residues" evidence="1">
    <location>
        <begin position="153"/>
        <end position="167"/>
    </location>
</feature>
<comment type="caution">
    <text evidence="2">The sequence shown here is derived from an EMBL/GenBank/DDBJ whole genome shotgun (WGS) entry which is preliminary data.</text>
</comment>
<dbReference type="Proteomes" id="UP000294257">
    <property type="component" value="Unassembled WGS sequence"/>
</dbReference>
<sequence length="207" mass="22342">MAGDEIEDLLQELEGLRQHLPEVPADPQRLTGLREQLAELRATAVSPDGGVRVVAGPGGSIIDIQVTDTALKKGAAALSSTIMVTLRNAVAQSARDQAMLVEEVTGRNTGVLDEVLQTQAEALGVSVEELRADHDERQAGGLQAGEVVEEDLGERGVLRTRPRHDPSAEAPPSPPPPLSRPARRQRPVEVDEVEDFSEHDPLRKRRT</sequence>
<evidence type="ECO:0000256" key="1">
    <source>
        <dbReference type="SAM" id="MobiDB-lite"/>
    </source>
</evidence>
<organism evidence="2 3">
    <name type="scientific">Herbihabitans rhizosphaerae</name>
    <dbReference type="NCBI Taxonomy" id="1872711"/>
    <lineage>
        <taxon>Bacteria</taxon>
        <taxon>Bacillati</taxon>
        <taxon>Actinomycetota</taxon>
        <taxon>Actinomycetes</taxon>
        <taxon>Pseudonocardiales</taxon>
        <taxon>Pseudonocardiaceae</taxon>
        <taxon>Herbihabitans</taxon>
    </lineage>
</organism>
<feature type="compositionally biased region" description="Pro residues" evidence="1">
    <location>
        <begin position="169"/>
        <end position="179"/>
    </location>
</feature>
<dbReference type="Pfam" id="PF02575">
    <property type="entry name" value="YbaB_DNA_bd"/>
    <property type="match status" value="1"/>
</dbReference>
<proteinExistence type="predicted"/>
<accession>A0A4Q7KCU1</accession>
<name>A0A4Q7KCU1_9PSEU</name>
<dbReference type="RefSeq" id="WP_165401559.1">
    <property type="nucleotide sequence ID" value="NZ_SGWQ01000016.1"/>
</dbReference>
<evidence type="ECO:0000313" key="3">
    <source>
        <dbReference type="Proteomes" id="UP000294257"/>
    </source>
</evidence>
<gene>
    <name evidence="2" type="ORF">EV193_11626</name>
</gene>
<dbReference type="InterPro" id="IPR004401">
    <property type="entry name" value="YbaB/EbfC"/>
</dbReference>
<reference evidence="2 3" key="1">
    <citation type="submission" date="2019-02" db="EMBL/GenBank/DDBJ databases">
        <title>Genomic Encyclopedia of Type Strains, Phase IV (KMG-IV): sequencing the most valuable type-strain genomes for metagenomic binning, comparative biology and taxonomic classification.</title>
        <authorList>
            <person name="Goeker M."/>
        </authorList>
    </citation>
    <scope>NUCLEOTIDE SEQUENCE [LARGE SCALE GENOMIC DNA]</scope>
    <source>
        <strain evidence="2 3">DSM 101727</strain>
    </source>
</reference>
<dbReference type="InterPro" id="IPR036894">
    <property type="entry name" value="YbaB-like_sf"/>
</dbReference>
<dbReference type="GO" id="GO:0003677">
    <property type="term" value="F:DNA binding"/>
    <property type="evidence" value="ECO:0007669"/>
    <property type="project" value="UniProtKB-KW"/>
</dbReference>
<keyword evidence="3" id="KW-1185">Reference proteome</keyword>
<evidence type="ECO:0000313" key="2">
    <source>
        <dbReference type="EMBL" id="RZS30506.1"/>
    </source>
</evidence>
<dbReference type="EMBL" id="SGWQ01000016">
    <property type="protein sequence ID" value="RZS30506.1"/>
    <property type="molecule type" value="Genomic_DNA"/>
</dbReference>